<keyword evidence="5 7" id="KW-1133">Transmembrane helix</keyword>
<dbReference type="PIRSF" id="PIRSF004810">
    <property type="entry name" value="ChrA"/>
    <property type="match status" value="1"/>
</dbReference>
<reference evidence="8 9" key="1">
    <citation type="submission" date="2016-11" db="EMBL/GenBank/DDBJ databases">
        <authorList>
            <person name="Varghese N."/>
            <person name="Submissions S."/>
        </authorList>
    </citation>
    <scope>NUCLEOTIDE SEQUENCE [LARGE SCALE GENOMIC DNA]</scope>
    <source>
        <strain evidence="8 9">DSM 21988</strain>
    </source>
</reference>
<evidence type="ECO:0000256" key="3">
    <source>
        <dbReference type="ARBA" id="ARBA00022475"/>
    </source>
</evidence>
<evidence type="ECO:0000256" key="7">
    <source>
        <dbReference type="SAM" id="Phobius"/>
    </source>
</evidence>
<dbReference type="Proteomes" id="UP000184290">
    <property type="component" value="Unassembled WGS sequence"/>
</dbReference>
<feature type="transmembrane region" description="Helical" evidence="7">
    <location>
        <begin position="279"/>
        <end position="299"/>
    </location>
</feature>
<keyword evidence="3" id="KW-1003">Cell membrane</keyword>
<evidence type="ECO:0000256" key="2">
    <source>
        <dbReference type="ARBA" id="ARBA00005262"/>
    </source>
</evidence>
<dbReference type="EMBL" id="FQZC01000001">
    <property type="protein sequence ID" value="SHI56851.1"/>
    <property type="molecule type" value="Genomic_DNA"/>
</dbReference>
<evidence type="ECO:0000313" key="8">
    <source>
        <dbReference type="EMBL" id="SHI56851.1"/>
    </source>
</evidence>
<dbReference type="RefSeq" id="WP_060600836.1">
    <property type="nucleotide sequence ID" value="NZ_FQZC01000001.1"/>
</dbReference>
<protein>
    <submittedName>
        <fullName evidence="8">Chromate transporter</fullName>
    </submittedName>
</protein>
<dbReference type="InterPro" id="IPR003370">
    <property type="entry name" value="Chromate_transpt"/>
</dbReference>
<feature type="transmembrane region" description="Helical" evidence="7">
    <location>
        <begin position="306"/>
        <end position="330"/>
    </location>
</feature>
<sequence length="408" mass="41714">MKDAPDTLADPTSRHHGSPREVALAFLKLGLTSFGGPIAHLGYFRTEFVARRRWIDDGGYADLVALCQFLPGPTSSQVGAALGFLRAGPWGALAAFAMFTLPSAICLLAFAYSAASFGGPLQHGAILGLKIVAVAIVAQAVLGMARSLCPDRERATIAVAAVLILALVPGAFGQVAAIATGAGAGLLWCRSDASRPTAPLNFGVTRAFGIGSLALFLALLVGLPLIASAFGSDMLDVVDAFYRSGSLVFGGGHVVLPLLEAATVQTGWLSTDTFLAGYGAAQAVPGPLFSFAAYLGALLPSMPNGLVGAAVALLAIFLPGFLLLAGAMAFWDGLRSRPSAQAFMRGANAAVVGILATALYDPLFTSAIVDDLSFALGLACFVLLTAWKVAPWLVVVLGALGGVLIAAL</sequence>
<proteinExistence type="inferred from homology"/>
<comment type="subcellular location">
    <subcellularLocation>
        <location evidence="1">Cell membrane</location>
        <topology evidence="1">Multi-pass membrane protein</topology>
    </subcellularLocation>
</comment>
<evidence type="ECO:0000256" key="4">
    <source>
        <dbReference type="ARBA" id="ARBA00022692"/>
    </source>
</evidence>
<dbReference type="Pfam" id="PF02417">
    <property type="entry name" value="Chromate_transp"/>
    <property type="match status" value="2"/>
</dbReference>
<feature type="transmembrane region" description="Helical" evidence="7">
    <location>
        <begin position="342"/>
        <end position="360"/>
    </location>
</feature>
<feature type="transmembrane region" description="Helical" evidence="7">
    <location>
        <begin position="124"/>
        <end position="145"/>
    </location>
</feature>
<dbReference type="InterPro" id="IPR014047">
    <property type="entry name" value="Chr_Tranpt_l_chain"/>
</dbReference>
<feature type="transmembrane region" description="Helical" evidence="7">
    <location>
        <begin position="157"/>
        <end position="188"/>
    </location>
</feature>
<dbReference type="PANTHER" id="PTHR33567:SF3">
    <property type="entry name" value="CHROMATE ION TRANSPORTER (EUROFUNG)"/>
    <property type="match status" value="1"/>
</dbReference>
<feature type="transmembrane region" description="Helical" evidence="7">
    <location>
        <begin position="390"/>
        <end position="407"/>
    </location>
</feature>
<dbReference type="PANTHER" id="PTHR33567">
    <property type="entry name" value="CHROMATE ION TRANSPORTER (EUROFUNG)"/>
    <property type="match status" value="1"/>
</dbReference>
<evidence type="ECO:0000256" key="5">
    <source>
        <dbReference type="ARBA" id="ARBA00022989"/>
    </source>
</evidence>
<comment type="similarity">
    <text evidence="2">Belongs to the chromate ion transporter (CHR) (TC 2.A.51) family.</text>
</comment>
<keyword evidence="9" id="KW-1185">Reference proteome</keyword>
<comment type="caution">
    <text evidence="8">The sequence shown here is derived from an EMBL/GenBank/DDBJ whole genome shotgun (WGS) entry which is preliminary data.</text>
</comment>
<keyword evidence="6 7" id="KW-0472">Membrane</keyword>
<evidence type="ECO:0000256" key="6">
    <source>
        <dbReference type="ARBA" id="ARBA00023136"/>
    </source>
</evidence>
<gene>
    <name evidence="8" type="ORF">SAMN02745911_0536</name>
</gene>
<evidence type="ECO:0000313" key="9">
    <source>
        <dbReference type="Proteomes" id="UP000184290"/>
    </source>
</evidence>
<accession>A0ABY1I4N2</accession>
<organism evidence="8 9">
    <name type="scientific">Aureimonas altamirensis DSM 21988</name>
    <dbReference type="NCBI Taxonomy" id="1121026"/>
    <lineage>
        <taxon>Bacteria</taxon>
        <taxon>Pseudomonadati</taxon>
        <taxon>Pseudomonadota</taxon>
        <taxon>Alphaproteobacteria</taxon>
        <taxon>Hyphomicrobiales</taxon>
        <taxon>Aurantimonadaceae</taxon>
        <taxon>Aureimonas</taxon>
    </lineage>
</organism>
<feature type="transmembrane region" description="Helical" evidence="7">
    <location>
        <begin position="90"/>
        <end position="112"/>
    </location>
</feature>
<feature type="transmembrane region" description="Helical" evidence="7">
    <location>
        <begin position="22"/>
        <end position="44"/>
    </location>
</feature>
<name>A0ABY1I4N2_9HYPH</name>
<feature type="transmembrane region" description="Helical" evidence="7">
    <location>
        <begin position="208"/>
        <end position="228"/>
    </location>
</feature>
<keyword evidence="4 7" id="KW-0812">Transmembrane</keyword>
<dbReference type="NCBIfam" id="TIGR00937">
    <property type="entry name" value="2A51"/>
    <property type="match status" value="1"/>
</dbReference>
<evidence type="ECO:0000256" key="1">
    <source>
        <dbReference type="ARBA" id="ARBA00004651"/>
    </source>
</evidence>